<dbReference type="GO" id="GO:0004326">
    <property type="term" value="F:tetrahydrofolylpolyglutamate synthase activity"/>
    <property type="evidence" value="ECO:0007669"/>
    <property type="project" value="UniProtKB-EC"/>
</dbReference>
<reference evidence="15" key="1">
    <citation type="journal article" date="2020" name="PLoS Negl. Trop. Dis.">
        <title>High-quality nuclear genome for Sarcoptes scabiei-A critical resource for a neglected parasite.</title>
        <authorList>
            <person name="Korhonen P.K."/>
            <person name="Gasser R.B."/>
            <person name="Ma G."/>
            <person name="Wang T."/>
            <person name="Stroehlein A.J."/>
            <person name="Young N.D."/>
            <person name="Ang C.S."/>
            <person name="Fernando D.D."/>
            <person name="Lu H.C."/>
            <person name="Taylor S."/>
            <person name="Reynolds S.L."/>
            <person name="Mofiz E."/>
            <person name="Najaraj S.H."/>
            <person name="Gowda H."/>
            <person name="Madugundu A."/>
            <person name="Renuse S."/>
            <person name="Holt D."/>
            <person name="Pandey A."/>
            <person name="Papenfuss A.T."/>
            <person name="Fischer K."/>
        </authorList>
    </citation>
    <scope>NUCLEOTIDE SEQUENCE [LARGE SCALE GENOMIC DNA]</scope>
</reference>
<dbReference type="SUPFAM" id="SSF53244">
    <property type="entry name" value="MurD-like peptide ligases, peptide-binding domain"/>
    <property type="match status" value="1"/>
</dbReference>
<dbReference type="GO" id="GO:0005739">
    <property type="term" value="C:mitochondrion"/>
    <property type="evidence" value="ECO:0007669"/>
    <property type="project" value="TreeGrafter"/>
</dbReference>
<keyword evidence="4" id="KW-0554">One-carbon metabolism</keyword>
<evidence type="ECO:0000256" key="2">
    <source>
        <dbReference type="ARBA" id="ARBA00008276"/>
    </source>
</evidence>
<evidence type="ECO:0000256" key="6">
    <source>
        <dbReference type="ARBA" id="ARBA00022723"/>
    </source>
</evidence>
<evidence type="ECO:0000256" key="1">
    <source>
        <dbReference type="ARBA" id="ARBA00005150"/>
    </source>
</evidence>
<dbReference type="PANTHER" id="PTHR11136:SF5">
    <property type="entry name" value="FOLYLPOLYGLUTAMATE SYNTHASE, MITOCHONDRIAL"/>
    <property type="match status" value="1"/>
</dbReference>
<dbReference type="Gene3D" id="3.40.1190.10">
    <property type="entry name" value="Mur-like, catalytic domain"/>
    <property type="match status" value="1"/>
</dbReference>
<reference evidence="14" key="3">
    <citation type="submission" date="2022-06" db="UniProtKB">
        <authorList>
            <consortium name="EnsemblMetazoa"/>
        </authorList>
    </citation>
    <scope>IDENTIFICATION</scope>
</reference>
<accession>A0A834R8Y8</accession>
<evidence type="ECO:0000313" key="15">
    <source>
        <dbReference type="Proteomes" id="UP000070412"/>
    </source>
</evidence>
<dbReference type="EC" id="6.3.2.17" evidence="3"/>
<keyword evidence="9" id="KW-0460">Magnesium</keyword>
<dbReference type="PROSITE" id="PS01012">
    <property type="entry name" value="FOLYLPOLYGLU_SYNT_2"/>
    <property type="match status" value="1"/>
</dbReference>
<dbReference type="GO" id="GO:0006730">
    <property type="term" value="P:one-carbon metabolic process"/>
    <property type="evidence" value="ECO:0007669"/>
    <property type="project" value="UniProtKB-KW"/>
</dbReference>
<keyword evidence="5" id="KW-0436">Ligase</keyword>
<dbReference type="UniPathway" id="UPA00850"/>
<evidence type="ECO:0000256" key="10">
    <source>
        <dbReference type="ARBA" id="ARBA00030592"/>
    </source>
</evidence>
<dbReference type="GO" id="GO:0005829">
    <property type="term" value="C:cytosol"/>
    <property type="evidence" value="ECO:0007669"/>
    <property type="project" value="TreeGrafter"/>
</dbReference>
<keyword evidence="7" id="KW-0547">Nucleotide-binding</keyword>
<dbReference type="GO" id="GO:0005524">
    <property type="term" value="F:ATP binding"/>
    <property type="evidence" value="ECO:0007669"/>
    <property type="project" value="UniProtKB-KW"/>
</dbReference>
<evidence type="ECO:0000256" key="8">
    <source>
        <dbReference type="ARBA" id="ARBA00022840"/>
    </source>
</evidence>
<keyword evidence="6" id="KW-0479">Metal-binding</keyword>
<proteinExistence type="inferred from homology"/>
<dbReference type="InterPro" id="IPR036565">
    <property type="entry name" value="Mur-like_cat_sf"/>
</dbReference>
<gene>
    <name evidence="13" type="ORF">SSS_4082</name>
</gene>
<dbReference type="AlphaFoldDB" id="A0A834R8Y8"/>
<comment type="pathway">
    <text evidence="1">Cofactor biosynthesis; tetrahydrofolylpolyglutamate biosynthesis.</text>
</comment>
<dbReference type="EnsemblMetazoa" id="SSS_4082s_mrna">
    <property type="protein sequence ID" value="KAF7492310.1"/>
    <property type="gene ID" value="SSS_4082"/>
</dbReference>
<name>A0A834R8Y8_SARSC</name>
<evidence type="ECO:0000256" key="9">
    <source>
        <dbReference type="ARBA" id="ARBA00022842"/>
    </source>
</evidence>
<keyword evidence="8" id="KW-0067">ATP-binding</keyword>
<evidence type="ECO:0000256" key="12">
    <source>
        <dbReference type="ARBA" id="ARBA00047493"/>
    </source>
</evidence>
<dbReference type="SUPFAM" id="SSF53623">
    <property type="entry name" value="MurD-like peptide ligases, catalytic domain"/>
    <property type="match status" value="1"/>
</dbReference>
<evidence type="ECO:0000256" key="4">
    <source>
        <dbReference type="ARBA" id="ARBA00022563"/>
    </source>
</evidence>
<protein>
    <recommendedName>
        <fullName evidence="3">tetrahydrofolate synthase</fullName>
        <ecNumber evidence="3">6.3.2.17</ecNumber>
    </recommendedName>
    <alternativeName>
        <fullName evidence="11">Folylpoly-gamma-glutamate synthetase</fullName>
    </alternativeName>
    <alternativeName>
        <fullName evidence="10">Tetrahydrofolylpolyglutamate synthase</fullName>
    </alternativeName>
</protein>
<dbReference type="OrthoDB" id="5212574at2759"/>
<keyword evidence="15" id="KW-1185">Reference proteome</keyword>
<dbReference type="InterPro" id="IPR001645">
    <property type="entry name" value="Folylpolyglutamate_synth"/>
</dbReference>
<dbReference type="NCBIfam" id="TIGR01499">
    <property type="entry name" value="folC"/>
    <property type="match status" value="1"/>
</dbReference>
<organism evidence="13">
    <name type="scientific">Sarcoptes scabiei</name>
    <name type="common">Itch mite</name>
    <name type="synonym">Acarus scabiei</name>
    <dbReference type="NCBI Taxonomy" id="52283"/>
    <lineage>
        <taxon>Eukaryota</taxon>
        <taxon>Metazoa</taxon>
        <taxon>Ecdysozoa</taxon>
        <taxon>Arthropoda</taxon>
        <taxon>Chelicerata</taxon>
        <taxon>Arachnida</taxon>
        <taxon>Acari</taxon>
        <taxon>Acariformes</taxon>
        <taxon>Sarcoptiformes</taxon>
        <taxon>Astigmata</taxon>
        <taxon>Psoroptidia</taxon>
        <taxon>Sarcoptoidea</taxon>
        <taxon>Sarcoptidae</taxon>
        <taxon>Sarcoptinae</taxon>
        <taxon>Sarcoptes</taxon>
    </lineage>
</organism>
<sequence>MIHCYLHFIISRTSSAIKMFLLDYSHHFKSIYFLRNLFSLLYHYHHRYGHPQYSSTLLKKKYKSNYCINRVNFISSICLRINRLRFLLQSSPVLPPSKSVKASPFSLRSLLFKMNCLLTSSPRTLSSQTLSQLINPIHNRKNSYRYAIERLNLLQSSTNFIKERVAHYHERSTLSRTEYYLSSLGITVETLNKLNIIHVAGTKGKGSTCAFVESILRANGFKTGFFSSPHLMIVRERIRINGDPISEEKFSSYFENVFRAIEKAYENNCKYGMPGYFNFLTIMAFYVFLNENVDVAIIEVGIGGKLDCTNVVMKPIVTGITSLDYDHCALLGHTLPEIASQKAGIFKPGVPAMTVAQSDQGALEVLRKKAEEIQAPFCIVPDWSKYPGASKIILGIKGKAQRLNASLAIQMTDYWLRRMGNSHFDISSKRDENQILDVFALDQNHFDEALEQTVWRGRCEIVKSGSITYHLDAAHTRDSMRNCSEWFREQSYSSSECDEISSLTVSQPINSNSNIYRILVFNCTGMRDPEPMMRELSPIKFDLVLFTTNSLTSDISNDSDVCNKKAPLNAANEIKLTNQKTWLRLHPEAEFLSLNCVSEVFNEIENISEFKIPSKQIHVLICGSVHLVGSFISILKPI</sequence>
<dbReference type="InterPro" id="IPR036615">
    <property type="entry name" value="Mur_ligase_C_dom_sf"/>
</dbReference>
<comment type="catalytic activity">
    <reaction evidence="12">
        <text>(6S)-5,6,7,8-tetrahydrofolyl-(gamma-L-Glu)(n) + L-glutamate + ATP = (6S)-5,6,7,8-tetrahydrofolyl-(gamma-L-Glu)(n+1) + ADP + phosphate + H(+)</text>
        <dbReference type="Rhea" id="RHEA:10580"/>
        <dbReference type="Rhea" id="RHEA-COMP:14738"/>
        <dbReference type="Rhea" id="RHEA-COMP:14740"/>
        <dbReference type="ChEBI" id="CHEBI:15378"/>
        <dbReference type="ChEBI" id="CHEBI:29985"/>
        <dbReference type="ChEBI" id="CHEBI:30616"/>
        <dbReference type="ChEBI" id="CHEBI:43474"/>
        <dbReference type="ChEBI" id="CHEBI:141005"/>
        <dbReference type="ChEBI" id="CHEBI:456216"/>
        <dbReference type="EC" id="6.3.2.17"/>
    </reaction>
</comment>
<evidence type="ECO:0000256" key="7">
    <source>
        <dbReference type="ARBA" id="ARBA00022741"/>
    </source>
</evidence>
<dbReference type="PROSITE" id="PS01011">
    <property type="entry name" value="FOLYLPOLYGLU_SYNT_1"/>
    <property type="match status" value="1"/>
</dbReference>
<evidence type="ECO:0000256" key="3">
    <source>
        <dbReference type="ARBA" id="ARBA00013025"/>
    </source>
</evidence>
<reference evidence="13" key="2">
    <citation type="submission" date="2020-01" db="EMBL/GenBank/DDBJ databases">
        <authorList>
            <person name="Korhonen P.K.K."/>
            <person name="Guangxu M.G."/>
            <person name="Wang T.W."/>
            <person name="Stroehlein A.J.S."/>
            <person name="Young N.D."/>
            <person name="Ang C.-S.A."/>
            <person name="Fernando D.W.F."/>
            <person name="Lu H.L."/>
            <person name="Taylor S.T."/>
            <person name="Ehtesham M.E.M."/>
            <person name="Najaraj S.H.N."/>
            <person name="Harsha G.H.G."/>
            <person name="Madugundu A.M."/>
            <person name="Renuse S.R."/>
            <person name="Holt D.H."/>
            <person name="Pandey A.P."/>
            <person name="Papenfuss A.P."/>
            <person name="Gasser R.B.G."/>
            <person name="Fischer K.F."/>
        </authorList>
    </citation>
    <scope>NUCLEOTIDE SEQUENCE</scope>
    <source>
        <strain evidence="13">SSS_KF_BRIS2020</strain>
    </source>
</reference>
<evidence type="ECO:0000256" key="5">
    <source>
        <dbReference type="ARBA" id="ARBA00022598"/>
    </source>
</evidence>
<dbReference type="Proteomes" id="UP000070412">
    <property type="component" value="Unassembled WGS sequence"/>
</dbReference>
<dbReference type="GO" id="GO:0046872">
    <property type="term" value="F:metal ion binding"/>
    <property type="evidence" value="ECO:0007669"/>
    <property type="project" value="UniProtKB-KW"/>
</dbReference>
<evidence type="ECO:0000256" key="11">
    <source>
        <dbReference type="ARBA" id="ARBA00030876"/>
    </source>
</evidence>
<evidence type="ECO:0000313" key="13">
    <source>
        <dbReference type="EMBL" id="KAF7492310.1"/>
    </source>
</evidence>
<dbReference type="InterPro" id="IPR018109">
    <property type="entry name" value="Folylpolyglutamate_synth_CS"/>
</dbReference>
<evidence type="ECO:0000313" key="14">
    <source>
        <dbReference type="EnsemblMetazoa" id="KAF7492310.1"/>
    </source>
</evidence>
<comment type="similarity">
    <text evidence="2">Belongs to the folylpolyglutamate synthase family.</text>
</comment>
<dbReference type="PANTHER" id="PTHR11136">
    <property type="entry name" value="FOLYLPOLYGLUTAMATE SYNTHASE-RELATED"/>
    <property type="match status" value="1"/>
</dbReference>
<dbReference type="EMBL" id="WVUK01000056">
    <property type="protein sequence ID" value="KAF7492310.1"/>
    <property type="molecule type" value="Genomic_DNA"/>
</dbReference>
<dbReference type="Gene3D" id="3.90.190.20">
    <property type="entry name" value="Mur ligase, C-terminal domain"/>
    <property type="match status" value="1"/>
</dbReference>